<keyword evidence="8 10" id="KW-0496">Mitochondrion</keyword>
<protein>
    <recommendedName>
        <fullName evidence="3 8">NADH-ubiquinone oxidoreductase chain 6</fullName>
        <ecNumber evidence="2 8">7.1.1.2</ecNumber>
    </recommendedName>
</protein>
<proteinExistence type="inferred from homology"/>
<keyword evidence="8" id="KW-0812">Transmembrane</keyword>
<dbReference type="STRING" id="559304.C7U008"/>
<keyword evidence="8" id="KW-1133">Transmembrane helix</keyword>
<gene>
    <name evidence="10" type="primary">nad6</name>
</gene>
<sequence length="146" mass="16081">MKLISGMSSLLALGMLTPVQSITCLIVTFVSTAMSTYSEGFILMGILYVLIYVGAIAILFLFILSLLNIEYKPQGSMKPIIVTILLVSLIPLDLSYETYGITTEFNTINEELWVVGVQFYTEYAILLLMTGLILMMSVMGAISITK</sequence>
<comment type="function">
    <text evidence="8">Core subunit of the mitochondrial membrane respiratory chain NADH dehydrogenase (Complex I) which catalyzes electron transfer from NADH through the respiratory chain, using ubiquinone as an electron acceptor. Essential for the catalytic activity and assembly of complex I.</text>
</comment>
<evidence type="ECO:0000256" key="6">
    <source>
        <dbReference type="ARBA" id="ARBA00023075"/>
    </source>
</evidence>
<dbReference type="Pfam" id="PF00499">
    <property type="entry name" value="Oxidored_q3"/>
    <property type="match status" value="1"/>
</dbReference>
<dbReference type="PANTHER" id="PTHR33269:SF17">
    <property type="entry name" value="NADH-UBIQUINONE OXIDOREDUCTASE CHAIN 6"/>
    <property type="match status" value="1"/>
</dbReference>
<comment type="similarity">
    <text evidence="8">Belongs to the complex I subunit 6 family.</text>
</comment>
<evidence type="ECO:0000313" key="10">
    <source>
        <dbReference type="EMBL" id="CAY39289.1"/>
    </source>
</evidence>
<dbReference type="GO" id="GO:0031966">
    <property type="term" value="C:mitochondrial membrane"/>
    <property type="evidence" value="ECO:0007669"/>
    <property type="project" value="UniProtKB-SubCell"/>
</dbReference>
<feature type="chain" id="PRO_5002984215" description="NADH-ubiquinone oxidoreductase chain 6" evidence="9">
    <location>
        <begin position="22"/>
        <end position="146"/>
    </location>
</feature>
<organism>
    <name type="scientific">Pichia sorbitophila (strain ATCC MYA-4447 / BCRC 22081 / CBS 7064 / NBRC 10061 / NRRL Y-12695)</name>
    <name type="common">Hybrid yeast</name>
    <dbReference type="NCBI Taxonomy" id="559304"/>
    <lineage>
        <taxon>Eukaryota</taxon>
        <taxon>Fungi</taxon>
        <taxon>Dikarya</taxon>
        <taxon>Ascomycota</taxon>
        <taxon>Saccharomycotina</taxon>
        <taxon>Pichiomycetes</taxon>
        <taxon>Debaryomycetaceae</taxon>
        <taxon>Millerozyma</taxon>
    </lineage>
</organism>
<dbReference type="EMBL" id="FN356025">
    <property type="protein sequence ID" value="CAY39289.1"/>
    <property type="molecule type" value="Genomic_DNA"/>
</dbReference>
<feature type="transmembrane region" description="Helical" evidence="8">
    <location>
        <begin position="79"/>
        <end position="96"/>
    </location>
</feature>
<feature type="signal peptide" evidence="9">
    <location>
        <begin position="1"/>
        <end position="21"/>
    </location>
</feature>
<dbReference type="RefSeq" id="YP_003204919.1">
    <property type="nucleotide sequence ID" value="NC_013255.1"/>
</dbReference>
<keyword evidence="8" id="KW-0813">Transport</keyword>
<dbReference type="Gene3D" id="1.20.120.1200">
    <property type="entry name" value="NADH-ubiquinone/plastoquinone oxidoreductase chain 6, subunit NuoJ"/>
    <property type="match status" value="1"/>
</dbReference>
<keyword evidence="6 8" id="KW-0830">Ubiquinone</keyword>
<evidence type="ECO:0000256" key="7">
    <source>
        <dbReference type="ARBA" id="ARBA00049551"/>
    </source>
</evidence>
<keyword evidence="9" id="KW-0732">Signal</keyword>
<dbReference type="InParanoid" id="C7U008"/>
<evidence type="ECO:0000256" key="8">
    <source>
        <dbReference type="RuleBase" id="RU004430"/>
    </source>
</evidence>
<dbReference type="PANTHER" id="PTHR33269">
    <property type="entry name" value="NADH-UBIQUINONE OXIDOREDUCTASE CHAIN 6"/>
    <property type="match status" value="1"/>
</dbReference>
<keyword evidence="4 8" id="KW-0679">Respiratory chain</keyword>
<dbReference type="InterPro" id="IPR001457">
    <property type="entry name" value="NADH_UbQ/plastoQ_OxRdtase_su6"/>
</dbReference>
<keyword evidence="8" id="KW-0520">NAD</keyword>
<dbReference type="EC" id="7.1.1.2" evidence="2 8"/>
<evidence type="ECO:0000256" key="1">
    <source>
        <dbReference type="ARBA" id="ARBA00003257"/>
    </source>
</evidence>
<evidence type="ECO:0000256" key="2">
    <source>
        <dbReference type="ARBA" id="ARBA00012944"/>
    </source>
</evidence>
<keyword evidence="8" id="KW-0249">Electron transport</keyword>
<comment type="subcellular location">
    <subcellularLocation>
        <location evidence="8">Mitochondrion membrane</location>
        <topology evidence="8">Multi-pass membrane protein</topology>
    </subcellularLocation>
</comment>
<comment type="catalytic activity">
    <reaction evidence="7 8">
        <text>a ubiquinone + NADH + 5 H(+)(in) = a ubiquinol + NAD(+) + 4 H(+)(out)</text>
        <dbReference type="Rhea" id="RHEA:29091"/>
        <dbReference type="Rhea" id="RHEA-COMP:9565"/>
        <dbReference type="Rhea" id="RHEA-COMP:9566"/>
        <dbReference type="ChEBI" id="CHEBI:15378"/>
        <dbReference type="ChEBI" id="CHEBI:16389"/>
        <dbReference type="ChEBI" id="CHEBI:17976"/>
        <dbReference type="ChEBI" id="CHEBI:57540"/>
        <dbReference type="ChEBI" id="CHEBI:57945"/>
        <dbReference type="EC" id="7.1.1.2"/>
    </reaction>
</comment>
<dbReference type="InterPro" id="IPR042106">
    <property type="entry name" value="Nuo/plastoQ_OxRdtase_6_NuoJ"/>
</dbReference>
<keyword evidence="5 8" id="KW-1278">Translocase</keyword>
<dbReference type="AlphaFoldDB" id="C7U008"/>
<reference evidence="10" key="1">
    <citation type="journal article" date="2009" name="FEMS Yeast Res.">
        <title>The complete mitochondrial genome of the yeast Pichia sorbitophila.</title>
        <authorList>
            <person name="Jung P.P."/>
            <person name="Schacherer J."/>
            <person name="Souciet J.-L."/>
            <person name="Potier S."/>
            <person name="Wincker P."/>
            <person name="de Montigny J."/>
        </authorList>
    </citation>
    <scope>NUCLEOTIDE SEQUENCE [LARGE SCALE GENOMIC DNA]</scope>
    <source>
        <strain evidence="10">ATCC MYA-4447 / BCRC 22081 / CBS 7064 / NBRC 10061 / NRRL Y-12695</strain>
    </source>
</reference>
<keyword evidence="8" id="KW-0472">Membrane</keyword>
<dbReference type="GeneID" id="8454074"/>
<evidence type="ECO:0000256" key="3">
    <source>
        <dbReference type="ARBA" id="ARBA00021095"/>
    </source>
</evidence>
<geneLocation type="mitochondrion" evidence="10"/>
<accession>C7U008</accession>
<dbReference type="GO" id="GO:0008137">
    <property type="term" value="F:NADH dehydrogenase (ubiquinone) activity"/>
    <property type="evidence" value="ECO:0007669"/>
    <property type="project" value="UniProtKB-UniRule"/>
</dbReference>
<name>C7U008_PICSO</name>
<comment type="function">
    <text evidence="1">Core subunit of the mitochondrial membrane respiratory chain NADH dehydrogenase (Complex I) that is believed to belong to the minimal assembly required for catalysis. Complex I functions in the transfer of electrons from NADH to the respiratory chain. The immediate electron acceptor for the enzyme is believed to be ubiquinone.</text>
</comment>
<feature type="transmembrane region" description="Helical" evidence="8">
    <location>
        <begin position="45"/>
        <end position="67"/>
    </location>
</feature>
<evidence type="ECO:0000256" key="5">
    <source>
        <dbReference type="ARBA" id="ARBA00022967"/>
    </source>
</evidence>
<evidence type="ECO:0000256" key="9">
    <source>
        <dbReference type="SAM" id="SignalP"/>
    </source>
</evidence>
<feature type="transmembrane region" description="Helical" evidence="8">
    <location>
        <begin position="123"/>
        <end position="144"/>
    </location>
</feature>
<evidence type="ECO:0000256" key="4">
    <source>
        <dbReference type="ARBA" id="ARBA00022660"/>
    </source>
</evidence>